<evidence type="ECO:0000259" key="1">
    <source>
        <dbReference type="Pfam" id="PF06812"/>
    </source>
</evidence>
<comment type="caution">
    <text evidence="2">The sequence shown here is derived from an EMBL/GenBank/DDBJ whole genome shotgun (WGS) entry which is preliminary data.</text>
</comment>
<gene>
    <name evidence="2" type="ORF">GCM10007388_45740</name>
</gene>
<accession>A0AA87YHF0</accession>
<protein>
    <recommendedName>
        <fullName evidence="1">ImpA N-terminal domain-containing protein</fullName>
    </recommendedName>
</protein>
<name>A0AA87YHF0_9BURK</name>
<dbReference type="NCBIfam" id="TIGR03363">
    <property type="entry name" value="VI_chp_8"/>
    <property type="match status" value="1"/>
</dbReference>
<proteinExistence type="predicted"/>
<evidence type="ECO:0000313" key="2">
    <source>
        <dbReference type="EMBL" id="GGZ06987.1"/>
    </source>
</evidence>
<dbReference type="InterPro" id="IPR017740">
    <property type="entry name" value="TssA-like"/>
</dbReference>
<organism evidence="2 3">
    <name type="scientific">Pseudoduganella plicata</name>
    <dbReference type="NCBI Taxonomy" id="321984"/>
    <lineage>
        <taxon>Bacteria</taxon>
        <taxon>Pseudomonadati</taxon>
        <taxon>Pseudomonadota</taxon>
        <taxon>Betaproteobacteria</taxon>
        <taxon>Burkholderiales</taxon>
        <taxon>Oxalobacteraceae</taxon>
        <taxon>Telluria group</taxon>
        <taxon>Pseudoduganella</taxon>
    </lineage>
</organism>
<dbReference type="Pfam" id="PF06812">
    <property type="entry name" value="ImpA_N"/>
    <property type="match status" value="1"/>
</dbReference>
<dbReference type="Proteomes" id="UP000619512">
    <property type="component" value="Unassembled WGS sequence"/>
</dbReference>
<dbReference type="PANTHER" id="PTHR37951:SF1">
    <property type="entry name" value="TYPE VI SECRETION SYSTEM COMPONENT TSSA1"/>
    <property type="match status" value="1"/>
</dbReference>
<reference evidence="2" key="2">
    <citation type="submission" date="2022-12" db="EMBL/GenBank/DDBJ databases">
        <authorList>
            <person name="Sun Q."/>
            <person name="Kim S."/>
        </authorList>
    </citation>
    <scope>NUCLEOTIDE SEQUENCE</scope>
    <source>
        <strain evidence="2">KCTC 12344</strain>
    </source>
</reference>
<dbReference type="InterPro" id="IPR010657">
    <property type="entry name" value="ImpA_N"/>
</dbReference>
<sequence>MRGGGVPAPGLVTFLARLNGSPVDIDAMLLDVKQEDPCGPNLEYDPEFLALEAAILGKPEVQYGDTVTPAVPPEWKVVRRLANSLLERSRDLRLAMALTRAELALGGIPGLAAGLALIERLLAERWDHVHPQLDPDDDMDPMLRINSIATLTDPAFLAEVREVTLLALPGLGPFSLRDLDIARGELPAPEGLAAVSVASIESALHDAALDAVQAVTAALNGACASVLQIEMTLVRQVGSSQALNLDALTRMLRRGRDFFNEQAAPATAAVAADAPADSAVAVAAPAPAATPAAAMGGEVASREDVLRMLDRIAAYYRQHEPSSPVPLLLERARRLVTKDFFEILEDLAPDGMNQLLVVSGPRPEAPPK</sequence>
<dbReference type="AlphaFoldDB" id="A0AA87YHF0"/>
<evidence type="ECO:0000313" key="3">
    <source>
        <dbReference type="Proteomes" id="UP000619512"/>
    </source>
</evidence>
<feature type="domain" description="ImpA N-terminal" evidence="1">
    <location>
        <begin position="31"/>
        <end position="152"/>
    </location>
</feature>
<dbReference type="PANTHER" id="PTHR37951">
    <property type="entry name" value="CYTOPLASMIC PROTEIN-RELATED"/>
    <property type="match status" value="1"/>
</dbReference>
<dbReference type="EMBL" id="BMWW01000010">
    <property type="protein sequence ID" value="GGZ06987.1"/>
    <property type="molecule type" value="Genomic_DNA"/>
</dbReference>
<reference evidence="2" key="1">
    <citation type="journal article" date="2014" name="Int. J. Syst. Evol. Microbiol.">
        <title>Complete genome sequence of Corynebacterium casei LMG S-19264T (=DSM 44701T), isolated from a smear-ripened cheese.</title>
        <authorList>
            <consortium name="US DOE Joint Genome Institute (JGI-PGF)"/>
            <person name="Walter F."/>
            <person name="Albersmeier A."/>
            <person name="Kalinowski J."/>
            <person name="Ruckert C."/>
        </authorList>
    </citation>
    <scope>NUCLEOTIDE SEQUENCE</scope>
    <source>
        <strain evidence="2">KCTC 12344</strain>
    </source>
</reference>